<name>A0ABD5MN38_9EURY</name>
<evidence type="ECO:0000313" key="2">
    <source>
        <dbReference type="Proteomes" id="UP001589595"/>
    </source>
</evidence>
<sequence length="310" mass="35160">MYSGLGGKIIQSLYKTYVGVSMSLISRLRPGTNVFERDWDLLILLDTCRVDAMNAVADDYDFIKDVNSIWSVGSTSSEWIANTFVSDYREEICKTAYISGNAHAELVLKSGQTPNEDKDAYFSFADWDTLSDNSLALLDNVWKYAPNEGHGHVRPKYITDRAIQVGRQEDVDRVIVHYSQPHHPYATRANRENREMYDYEATPFEFLRQGGDHDVVWESYISELQTVLDEVEVLLNNFDAESVAISADHGECFGEWGVYSHPAGVLHPDLRRVPWVRTKGIDGGTYNSTLKSTDYQSQSVEDQLEALGYK</sequence>
<evidence type="ECO:0008006" key="3">
    <source>
        <dbReference type="Google" id="ProtNLM"/>
    </source>
</evidence>
<dbReference type="AlphaFoldDB" id="A0ABD5MN38"/>
<dbReference type="EMBL" id="JBHMAJ010000006">
    <property type="protein sequence ID" value="MFB9824244.1"/>
    <property type="molecule type" value="Genomic_DNA"/>
</dbReference>
<organism evidence="1 2">
    <name type="scientific">Halobaculum roseum</name>
    <dbReference type="NCBI Taxonomy" id="2175149"/>
    <lineage>
        <taxon>Archaea</taxon>
        <taxon>Methanobacteriati</taxon>
        <taxon>Methanobacteriota</taxon>
        <taxon>Stenosarchaea group</taxon>
        <taxon>Halobacteria</taxon>
        <taxon>Halobacteriales</taxon>
        <taxon>Haloferacaceae</taxon>
        <taxon>Halobaculum</taxon>
    </lineage>
</organism>
<dbReference type="Gene3D" id="3.40.720.10">
    <property type="entry name" value="Alkaline Phosphatase, subunit A"/>
    <property type="match status" value="1"/>
</dbReference>
<dbReference type="SUPFAM" id="SSF53649">
    <property type="entry name" value="Alkaline phosphatase-like"/>
    <property type="match status" value="1"/>
</dbReference>
<dbReference type="GeneID" id="67209922"/>
<proteinExistence type="predicted"/>
<gene>
    <name evidence="1" type="ORF">ACFFOL_08695</name>
</gene>
<comment type="caution">
    <text evidence="1">The sequence shown here is derived from an EMBL/GenBank/DDBJ whole genome shotgun (WGS) entry which is preliminary data.</text>
</comment>
<reference evidence="1" key="1">
    <citation type="submission" date="2024-09" db="EMBL/GenBank/DDBJ databases">
        <authorList>
            <person name="Sun Q."/>
        </authorList>
    </citation>
    <scope>NUCLEOTIDE SEQUENCE [LARGE SCALE GENOMIC DNA]</scope>
    <source>
        <strain evidence="1">JCM 31273</strain>
    </source>
</reference>
<evidence type="ECO:0000313" key="1">
    <source>
        <dbReference type="EMBL" id="MFB9824244.1"/>
    </source>
</evidence>
<dbReference type="RefSeq" id="WP_222922607.1">
    <property type="nucleotide sequence ID" value="NZ_CP082286.1"/>
</dbReference>
<keyword evidence="2" id="KW-1185">Reference proteome</keyword>
<protein>
    <recommendedName>
        <fullName evidence="3">Sulfatase</fullName>
    </recommendedName>
</protein>
<accession>A0ABD5MN38</accession>
<dbReference type="Proteomes" id="UP001589595">
    <property type="component" value="Unassembled WGS sequence"/>
</dbReference>
<dbReference type="InterPro" id="IPR017850">
    <property type="entry name" value="Alkaline_phosphatase_core_sf"/>
</dbReference>